<gene>
    <name evidence="2" type="ORF">FB384_004221</name>
</gene>
<comment type="caution">
    <text evidence="2">The sequence shown here is derived from an EMBL/GenBank/DDBJ whole genome shotgun (WGS) entry which is preliminary data.</text>
</comment>
<proteinExistence type="predicted"/>
<dbReference type="AlphaFoldDB" id="A0A839XW32"/>
<evidence type="ECO:0000256" key="1">
    <source>
        <dbReference type="SAM" id="SignalP"/>
    </source>
</evidence>
<keyword evidence="1" id="KW-0732">Signal</keyword>
<accession>A0A839XW32</accession>
<evidence type="ECO:0008006" key="4">
    <source>
        <dbReference type="Google" id="ProtNLM"/>
    </source>
</evidence>
<feature type="signal peptide" evidence="1">
    <location>
        <begin position="1"/>
        <end position="22"/>
    </location>
</feature>
<sequence length="159" mass="17180">MKTARLLSIAAAAAMTAGTFLAASPAIASDANPRSGTTLASETKDFDAYVRKSSRTSSNPPNSNNCVSIVGKGAACFEPHGDWFWLKDNYADGYSIHAKANTSVMQASWRCSPTYGSEADWQKCTFHDVMPEGTPLAFEMQVRNGDEVLAFSEYLYISS</sequence>
<evidence type="ECO:0000313" key="3">
    <source>
        <dbReference type="Proteomes" id="UP000564573"/>
    </source>
</evidence>
<evidence type="ECO:0000313" key="2">
    <source>
        <dbReference type="EMBL" id="MBB3665268.1"/>
    </source>
</evidence>
<name>A0A839XW32_9PSEU</name>
<dbReference type="Proteomes" id="UP000564573">
    <property type="component" value="Unassembled WGS sequence"/>
</dbReference>
<keyword evidence="3" id="KW-1185">Reference proteome</keyword>
<protein>
    <recommendedName>
        <fullName evidence="4">Secreted protein</fullName>
    </recommendedName>
</protein>
<dbReference type="RefSeq" id="WP_183786491.1">
    <property type="nucleotide sequence ID" value="NZ_JACIBS010000003.1"/>
</dbReference>
<feature type="chain" id="PRO_5038547477" description="Secreted protein" evidence="1">
    <location>
        <begin position="23"/>
        <end position="159"/>
    </location>
</feature>
<reference evidence="2 3" key="1">
    <citation type="submission" date="2020-08" db="EMBL/GenBank/DDBJ databases">
        <title>Sequencing the genomes of 1000 actinobacteria strains.</title>
        <authorList>
            <person name="Klenk H.-P."/>
        </authorList>
    </citation>
    <scope>NUCLEOTIDE SEQUENCE [LARGE SCALE GENOMIC DNA]</scope>
    <source>
        <strain evidence="2 3">DSM 45267</strain>
    </source>
</reference>
<dbReference type="EMBL" id="JACIBS010000003">
    <property type="protein sequence ID" value="MBB3665268.1"/>
    <property type="molecule type" value="Genomic_DNA"/>
</dbReference>
<organism evidence="2 3">
    <name type="scientific">Prauserella sediminis</name>
    <dbReference type="NCBI Taxonomy" id="577680"/>
    <lineage>
        <taxon>Bacteria</taxon>
        <taxon>Bacillati</taxon>
        <taxon>Actinomycetota</taxon>
        <taxon>Actinomycetes</taxon>
        <taxon>Pseudonocardiales</taxon>
        <taxon>Pseudonocardiaceae</taxon>
        <taxon>Prauserella</taxon>
        <taxon>Prauserella salsuginis group</taxon>
    </lineage>
</organism>